<dbReference type="OrthoDB" id="6899808at2"/>
<accession>A0A0F4THJ8</accession>
<comment type="caution">
    <text evidence="1">The sequence shown here is derived from an EMBL/GenBank/DDBJ whole genome shotgun (WGS) entry which is preliminary data.</text>
</comment>
<reference evidence="1 2" key="1">
    <citation type="submission" date="2015-03" db="EMBL/GenBank/DDBJ databases">
        <title>Comparative genomics of Pseudomonas insights into diversity of traits involved in vanlence and defense.</title>
        <authorList>
            <person name="Qin Y."/>
        </authorList>
    </citation>
    <scope>NUCLEOTIDE SEQUENCE [LARGE SCALE GENOMIC DNA]</scope>
    <source>
        <strain evidence="1 2">C8</strain>
    </source>
</reference>
<evidence type="ECO:0000313" key="2">
    <source>
        <dbReference type="Proteomes" id="UP000033588"/>
    </source>
</evidence>
<protein>
    <submittedName>
        <fullName evidence="1">Uncharacterized protein</fullName>
    </submittedName>
</protein>
<gene>
    <name evidence="1" type="ORF">VC35_20970</name>
</gene>
<dbReference type="EMBL" id="LACC01000025">
    <property type="protein sequence ID" value="KJZ43445.1"/>
    <property type="molecule type" value="Genomic_DNA"/>
</dbReference>
<dbReference type="Proteomes" id="UP000033588">
    <property type="component" value="Unassembled WGS sequence"/>
</dbReference>
<organism evidence="1 2">
    <name type="scientific">Pseudomonas fluorescens</name>
    <dbReference type="NCBI Taxonomy" id="294"/>
    <lineage>
        <taxon>Bacteria</taxon>
        <taxon>Pseudomonadati</taxon>
        <taxon>Pseudomonadota</taxon>
        <taxon>Gammaproteobacteria</taxon>
        <taxon>Pseudomonadales</taxon>
        <taxon>Pseudomonadaceae</taxon>
        <taxon>Pseudomonas</taxon>
    </lineage>
</organism>
<evidence type="ECO:0000313" key="1">
    <source>
        <dbReference type="EMBL" id="KJZ43445.1"/>
    </source>
</evidence>
<sequence length="143" mass="16138">MSIKWMRAELKRIAEKIGAEDEETVLVMLTVVDCRVDAVEGEMDYPETVGHSFNYPVQGVQAVMHFPLRTMNSSDAANLAEAFILHVRAIESLRRPAPVGVMDMRPFPSPGAWIFPPLADGQDIKNHVAEQYRLMIEARHEHP</sequence>
<dbReference type="RefSeq" id="WP_046042344.1">
    <property type="nucleotide sequence ID" value="NZ_LACC01000025.1"/>
</dbReference>
<name>A0A0F4THJ8_PSEFL</name>
<proteinExistence type="predicted"/>
<dbReference type="AlphaFoldDB" id="A0A0F4THJ8"/>
<dbReference type="PATRIC" id="fig|294.132.peg.3378"/>